<dbReference type="EMBL" id="MCGN01000009">
    <property type="protein sequence ID" value="ORY93119.1"/>
    <property type="molecule type" value="Genomic_DNA"/>
</dbReference>
<feature type="transmembrane region" description="Helical" evidence="1">
    <location>
        <begin position="86"/>
        <end position="105"/>
    </location>
</feature>
<evidence type="ECO:0000313" key="3">
    <source>
        <dbReference type="Proteomes" id="UP000242180"/>
    </source>
</evidence>
<accession>A0A1X2H3Y4</accession>
<keyword evidence="1" id="KW-1133">Transmembrane helix</keyword>
<feature type="transmembrane region" description="Helical" evidence="1">
    <location>
        <begin position="111"/>
        <end position="131"/>
    </location>
</feature>
<evidence type="ECO:0000256" key="1">
    <source>
        <dbReference type="SAM" id="Phobius"/>
    </source>
</evidence>
<dbReference type="OMA" id="FFIQHYA"/>
<dbReference type="PANTHER" id="PTHR20948:SF2">
    <property type="entry name" value="TRANSMEMBRANE PROTEIN 164"/>
    <property type="match status" value="1"/>
</dbReference>
<organism evidence="2 3">
    <name type="scientific">Syncephalastrum racemosum</name>
    <name type="common">Filamentous fungus</name>
    <dbReference type="NCBI Taxonomy" id="13706"/>
    <lineage>
        <taxon>Eukaryota</taxon>
        <taxon>Fungi</taxon>
        <taxon>Fungi incertae sedis</taxon>
        <taxon>Mucoromycota</taxon>
        <taxon>Mucoromycotina</taxon>
        <taxon>Mucoromycetes</taxon>
        <taxon>Mucorales</taxon>
        <taxon>Syncephalastraceae</taxon>
        <taxon>Syncephalastrum</taxon>
    </lineage>
</organism>
<dbReference type="InParanoid" id="A0A1X2H3Y4"/>
<feature type="transmembrane region" description="Helical" evidence="1">
    <location>
        <begin position="197"/>
        <end position="216"/>
    </location>
</feature>
<proteinExistence type="predicted"/>
<dbReference type="Pfam" id="PF14808">
    <property type="entry name" value="TMEM164"/>
    <property type="match status" value="1"/>
</dbReference>
<dbReference type="Proteomes" id="UP000242180">
    <property type="component" value="Unassembled WGS sequence"/>
</dbReference>
<feature type="transmembrane region" description="Helical" evidence="1">
    <location>
        <begin position="45"/>
        <end position="65"/>
    </location>
</feature>
<name>A0A1X2H3Y4_SYNRA</name>
<keyword evidence="1" id="KW-0472">Membrane</keyword>
<keyword evidence="3" id="KW-1185">Reference proteome</keyword>
<dbReference type="AlphaFoldDB" id="A0A1X2H3Y4"/>
<gene>
    <name evidence="2" type="ORF">BCR43DRAFT_517390</name>
</gene>
<sequence>MDWIRWLGAQVESRSFDFPPGSETDFNDSLGAAWFVSPTHHAIELVSLAPLLVALAAFSGWRLFHPTTKAYQLLADTTTPVPPQSWLERILLLTMIASFSITAIHKVLTGTLLFLLQPCHASAVLLIVVMCWPARVYPFIPRLLFNVYLYTLWGAVLALVFPDLRDHDMFGEIFNFFLEHTLVLVLPLYLILTRRYVILPASFSMALFSFFVYAAYHSPVLHVISLASGYNINYVLVPPALSFLIAAGVFYRYVMYLTAFLMMFLARYGIVETFCRCVFALRKGAKAA</sequence>
<comment type="caution">
    <text evidence="2">The sequence shown here is derived from an EMBL/GenBank/DDBJ whole genome shotgun (WGS) entry which is preliminary data.</text>
</comment>
<feature type="transmembrane region" description="Helical" evidence="1">
    <location>
        <begin position="173"/>
        <end position="192"/>
    </location>
</feature>
<feature type="transmembrane region" description="Helical" evidence="1">
    <location>
        <begin position="143"/>
        <end position="161"/>
    </location>
</feature>
<dbReference type="InterPro" id="IPR026508">
    <property type="entry name" value="TMEM164"/>
</dbReference>
<dbReference type="OrthoDB" id="17328at2759"/>
<keyword evidence="1 2" id="KW-0812">Transmembrane</keyword>
<protein>
    <submittedName>
        <fullName evidence="2">Transmembrane protein</fullName>
    </submittedName>
</protein>
<evidence type="ECO:0000313" key="2">
    <source>
        <dbReference type="EMBL" id="ORY93119.1"/>
    </source>
</evidence>
<reference evidence="2 3" key="1">
    <citation type="submission" date="2016-07" db="EMBL/GenBank/DDBJ databases">
        <title>Pervasive Adenine N6-methylation of Active Genes in Fungi.</title>
        <authorList>
            <consortium name="DOE Joint Genome Institute"/>
            <person name="Mondo S.J."/>
            <person name="Dannebaum R.O."/>
            <person name="Kuo R.C."/>
            <person name="Labutti K."/>
            <person name="Haridas S."/>
            <person name="Kuo A."/>
            <person name="Salamov A."/>
            <person name="Ahrendt S.R."/>
            <person name="Lipzen A."/>
            <person name="Sullivan W."/>
            <person name="Andreopoulos W.B."/>
            <person name="Clum A."/>
            <person name="Lindquist E."/>
            <person name="Daum C."/>
            <person name="Ramamoorthy G.K."/>
            <person name="Gryganskyi A."/>
            <person name="Culley D."/>
            <person name="Magnuson J.K."/>
            <person name="James T.Y."/>
            <person name="O'Malley M.A."/>
            <person name="Stajich J.E."/>
            <person name="Spatafora J.W."/>
            <person name="Visel A."/>
            <person name="Grigoriev I.V."/>
        </authorList>
    </citation>
    <scope>NUCLEOTIDE SEQUENCE [LARGE SCALE GENOMIC DNA]</scope>
    <source>
        <strain evidence="2 3">NRRL 2496</strain>
    </source>
</reference>
<dbReference type="PANTHER" id="PTHR20948">
    <property type="entry name" value="TRANSMEMBRANE PROTEIN 164"/>
    <property type="match status" value="1"/>
</dbReference>